<comment type="similarity">
    <text evidence="2">Belongs to the NFX1 family.</text>
</comment>
<evidence type="ECO:0000259" key="13">
    <source>
        <dbReference type="PROSITE" id="PS50089"/>
    </source>
</evidence>
<dbReference type="SUPFAM" id="SSF57903">
    <property type="entry name" value="FYVE/PHD zinc finger"/>
    <property type="match status" value="1"/>
</dbReference>
<evidence type="ECO:0000256" key="8">
    <source>
        <dbReference type="ARBA" id="ARBA00023163"/>
    </source>
</evidence>
<feature type="region of interest" description="Disordered" evidence="11">
    <location>
        <begin position="1338"/>
        <end position="1417"/>
    </location>
</feature>
<evidence type="ECO:0000256" key="2">
    <source>
        <dbReference type="ARBA" id="ARBA00007269"/>
    </source>
</evidence>
<evidence type="ECO:0000256" key="9">
    <source>
        <dbReference type="ARBA" id="ARBA00023242"/>
    </source>
</evidence>
<evidence type="ECO:0000256" key="4">
    <source>
        <dbReference type="ARBA" id="ARBA00022737"/>
    </source>
</evidence>
<feature type="domain" description="RING-type" evidence="13">
    <location>
        <begin position="407"/>
        <end position="466"/>
    </location>
</feature>
<keyword evidence="9" id="KW-0539">Nucleus</keyword>
<dbReference type="InterPro" id="IPR056234">
    <property type="entry name" value="RRM_NFXL1"/>
</dbReference>
<evidence type="ECO:0000256" key="10">
    <source>
        <dbReference type="PROSITE-ProRule" id="PRU00175"/>
    </source>
</evidence>
<keyword evidence="3" id="KW-0479">Metal-binding</keyword>
<dbReference type="SUPFAM" id="SSF82708">
    <property type="entry name" value="R3H domain"/>
    <property type="match status" value="1"/>
</dbReference>
<evidence type="ECO:0000313" key="16">
    <source>
        <dbReference type="Proteomes" id="UP000244005"/>
    </source>
</evidence>
<keyword evidence="4" id="KW-0677">Repeat</keyword>
<name>A0A2R6X4X4_MARPO</name>
<dbReference type="GO" id="GO:0005634">
    <property type="term" value="C:nucleus"/>
    <property type="evidence" value="ECO:0000318"/>
    <property type="project" value="GO_Central"/>
</dbReference>
<feature type="compositionally biased region" description="Polar residues" evidence="11">
    <location>
        <begin position="1"/>
        <end position="10"/>
    </location>
</feature>
<feature type="compositionally biased region" description="Polar residues" evidence="11">
    <location>
        <begin position="215"/>
        <end position="227"/>
    </location>
</feature>
<evidence type="ECO:0000313" key="15">
    <source>
        <dbReference type="EMBL" id="PTQ41129.1"/>
    </source>
</evidence>
<dbReference type="InterPro" id="IPR001374">
    <property type="entry name" value="R3H_dom"/>
</dbReference>
<keyword evidence="8" id="KW-0804">Transcription</keyword>
<evidence type="ECO:0000256" key="1">
    <source>
        <dbReference type="ARBA" id="ARBA00004123"/>
    </source>
</evidence>
<dbReference type="PROSITE" id="PS50016">
    <property type="entry name" value="ZF_PHD_2"/>
    <property type="match status" value="1"/>
</dbReference>
<dbReference type="PROSITE" id="PS50089">
    <property type="entry name" value="ZF_RING_2"/>
    <property type="match status" value="1"/>
</dbReference>
<feature type="compositionally biased region" description="Basic and acidic residues" evidence="11">
    <location>
        <begin position="1361"/>
        <end position="1375"/>
    </location>
</feature>
<dbReference type="GO" id="GO:0008270">
    <property type="term" value="F:zinc ion binding"/>
    <property type="evidence" value="ECO:0007669"/>
    <property type="project" value="UniProtKB-KW"/>
</dbReference>
<feature type="compositionally biased region" description="Polar residues" evidence="11">
    <location>
        <begin position="1385"/>
        <end position="1394"/>
    </location>
</feature>
<feature type="domain" description="R3H" evidence="14">
    <location>
        <begin position="1083"/>
        <end position="1149"/>
    </location>
</feature>
<dbReference type="CDD" id="cd06008">
    <property type="entry name" value="NF-X1-zinc-finger"/>
    <property type="match status" value="7"/>
</dbReference>
<dbReference type="GO" id="GO:0000977">
    <property type="term" value="F:RNA polymerase II transcription regulatory region sequence-specific DNA binding"/>
    <property type="evidence" value="ECO:0000318"/>
    <property type="project" value="GO_Central"/>
</dbReference>
<feature type="compositionally biased region" description="Basic and acidic residues" evidence="11">
    <location>
        <begin position="338"/>
        <end position="350"/>
    </location>
</feature>
<evidence type="ECO:0000256" key="3">
    <source>
        <dbReference type="ARBA" id="ARBA00022723"/>
    </source>
</evidence>
<sequence length="1417" mass="153924">MEDSYGNYSVGSIGGRDIASPVVYAHPGEPGGRGDSGSRGSHGNHRGYRRGGSYQRGRNFVDNRPNSHEHPQFANARRHVGGHGGGFDSIPDSPQSGDSFIGEREGRGRGVTGPLRFNSNNFRGGRTVSQDNPQDYRSYASGESSFDGNRERWSVSEAAPAGDSRSDDQLDVHRENQDHRISEQQRRFAESNRFGGSRRGSGAGRGQRFNRRGSSDGSHAPQTSRRGGTSYHEVEDGRRLDRGSRGRHDENREIVVANYTNHSEDSEHGSVGLLAHLEQEIPQASSTTSNNYNRDGNWPEFFGEVEYDSRPGSSSSDNVPFRENAGRVYVGDSGGGRGRRESYRENRKADGPSVIQGHRRDNHQITGRKKAVFQADNGEALWRAKKSEVPQLVQELEERLTRGTIECMICYDMVGRSSPMWSCGSCYAIFHLNCIKRWARAPTSTDLSVSSANHSLEGNWRCPGCQAVELITARDLRYNCFCGQVDNPPVDHYLTPHSCGGPCKKPLDRSKTKRCNHYCTMQCHPGPCPPCSAVAPSEFCPCGKKTFTRRCGEQKAISSCGDVCGRKLSCGRHSCSRICHEGSCELCKVDVNTQCFCGKKHETMSCGAVEIQGNVDFEKGILSCGSRCLKTLSCGNHECQEKCHPGPCGECEVSPAMLQTCPCGKKKLLELVGSGRPRINCTDPVPTCGQGCSKVLPCKVHVCRDLCHSGPCPPCRVPVEQKCRCGSSSRSVACHVSQGNPFVGEETEGLFLCERKCGQKKSCGRHRCNNRCCPTTNGSSLQDTSDRDPHDCILACGKKLRCRQHNCQERCHSGHCPPCLESIFTELSCACGKTSIPPPVPCGTPLPSCQEPCSFHQPCGHPATHLCHFGDCPPCTVAVTKECVGNHVLLRGVPCGSRDIKCNKLCGKTRQCGLHACARACHVPPCDNVEDASARGVKTVKNSCGQPCGAPRRDCSHTCILTCHPSAPCPDNRCKVVVTITCGCGRISGDVPCDAGGSSTSRASAETEMILSRLPAPLQPIAQSSERTPLGQRKLSCDDECGKLEKKRLLADAFGVELSGDFTSGDTGALGSEMLSEMLRRDPQWVLAVEERFKFLLLGPKVSTLKVHVFCPMAKEKREVIYQLAERWSLSVSSAGREPRRFPIVHVTNKSKVPYTRMLSKSQLPPAGQQTPPAFNAAVDMEPGLVVAFFDVPREVDMSGLVLRFAGECELVWLNDKNALAIFGDVARAATALRRVDHTTAYKGAISVPGSAVYTSSKGAWGQAAGSSFATKPSAKKKAVQESSWVEDAWGDDNRKSSKEQLTGAWQRKEPSIITKNPWGALEQTRARVSDARLKGCYVSSQPSGTSQASTKEGESSAQGERTKPVKSTTKERGDQAGPSGASKEVSNCATVITKSPADDSLVPQNGEKDDWERLLD</sequence>
<organism evidence="15 16">
    <name type="scientific">Marchantia polymorpha</name>
    <name type="common">Common liverwort</name>
    <name type="synonym">Marchantia aquatica</name>
    <dbReference type="NCBI Taxonomy" id="3197"/>
    <lineage>
        <taxon>Eukaryota</taxon>
        <taxon>Viridiplantae</taxon>
        <taxon>Streptophyta</taxon>
        <taxon>Embryophyta</taxon>
        <taxon>Marchantiophyta</taxon>
        <taxon>Marchantiopsida</taxon>
        <taxon>Marchantiidae</taxon>
        <taxon>Marchantiales</taxon>
        <taxon>Marchantiaceae</taxon>
        <taxon>Marchantia</taxon>
    </lineage>
</organism>
<dbReference type="Pfam" id="PF01422">
    <property type="entry name" value="zf-NF-X1"/>
    <property type="match status" value="8"/>
</dbReference>
<feature type="region of interest" description="Disordered" evidence="11">
    <location>
        <begin position="1272"/>
        <end position="1311"/>
    </location>
</feature>
<evidence type="ECO:0000259" key="14">
    <source>
        <dbReference type="PROSITE" id="PS51061"/>
    </source>
</evidence>
<feature type="compositionally biased region" description="Basic and acidic residues" evidence="11">
    <location>
        <begin position="59"/>
        <end position="71"/>
    </location>
</feature>
<feature type="compositionally biased region" description="Polar residues" evidence="11">
    <location>
        <begin position="117"/>
        <end position="147"/>
    </location>
</feature>
<dbReference type="InterPro" id="IPR034078">
    <property type="entry name" value="NFX1_fam"/>
</dbReference>
<keyword evidence="5 10" id="KW-0863">Zinc-finger</keyword>
<keyword evidence="16" id="KW-1185">Reference proteome</keyword>
<feature type="region of interest" description="Disordered" evidence="11">
    <location>
        <begin position="1"/>
        <end position="252"/>
    </location>
</feature>
<feature type="compositionally biased region" description="Basic and acidic residues" evidence="11">
    <location>
        <begin position="232"/>
        <end position="252"/>
    </location>
</feature>
<feature type="compositionally biased region" description="Basic and acidic residues" evidence="11">
    <location>
        <begin position="1407"/>
        <end position="1417"/>
    </location>
</feature>
<feature type="compositionally biased region" description="Polar residues" evidence="11">
    <location>
        <begin position="1339"/>
        <end position="1360"/>
    </location>
</feature>
<evidence type="ECO:0000256" key="11">
    <source>
        <dbReference type="SAM" id="MobiDB-lite"/>
    </source>
</evidence>
<protein>
    <submittedName>
        <fullName evidence="15">Uncharacterized protein</fullName>
    </submittedName>
</protein>
<dbReference type="Pfam" id="PF24435">
    <property type="entry name" value="RRM_NFXL1"/>
    <property type="match status" value="1"/>
</dbReference>
<dbReference type="InterPro" id="IPR019787">
    <property type="entry name" value="Znf_PHD-finger"/>
</dbReference>
<dbReference type="EMBL" id="KZ772708">
    <property type="protein sequence ID" value="PTQ41129.1"/>
    <property type="molecule type" value="Genomic_DNA"/>
</dbReference>
<dbReference type="GO" id="GO:0000981">
    <property type="term" value="F:DNA-binding transcription factor activity, RNA polymerase II-specific"/>
    <property type="evidence" value="ECO:0000318"/>
    <property type="project" value="GO_Central"/>
</dbReference>
<dbReference type="Proteomes" id="UP000244005">
    <property type="component" value="Unassembled WGS sequence"/>
</dbReference>
<evidence type="ECO:0000256" key="6">
    <source>
        <dbReference type="ARBA" id="ARBA00022833"/>
    </source>
</evidence>
<dbReference type="InterPro" id="IPR011011">
    <property type="entry name" value="Znf_FYVE_PHD"/>
</dbReference>
<dbReference type="PANTHER" id="PTHR12360:SF12">
    <property type="entry name" value="TRANSCRIPTIONAL REPRESSOR NF-X1"/>
    <property type="match status" value="1"/>
</dbReference>
<evidence type="ECO:0000256" key="5">
    <source>
        <dbReference type="ARBA" id="ARBA00022771"/>
    </source>
</evidence>
<dbReference type="SMART" id="SM00438">
    <property type="entry name" value="ZnF_NFX"/>
    <property type="match status" value="9"/>
</dbReference>
<dbReference type="PROSITE" id="PS51061">
    <property type="entry name" value="R3H"/>
    <property type="match status" value="1"/>
</dbReference>
<dbReference type="GO" id="GO:0006355">
    <property type="term" value="P:regulation of DNA-templated transcription"/>
    <property type="evidence" value="ECO:0000318"/>
    <property type="project" value="GO_Central"/>
</dbReference>
<dbReference type="InterPro" id="IPR000967">
    <property type="entry name" value="Znf_NFX1"/>
</dbReference>
<gene>
    <name evidence="15" type="ORF">MARPO_0036s0109</name>
</gene>
<reference evidence="16" key="1">
    <citation type="journal article" date="2017" name="Cell">
        <title>Insights into land plant evolution garnered from the Marchantia polymorpha genome.</title>
        <authorList>
            <person name="Bowman J.L."/>
            <person name="Kohchi T."/>
            <person name="Yamato K.T."/>
            <person name="Jenkins J."/>
            <person name="Shu S."/>
            <person name="Ishizaki K."/>
            <person name="Yamaoka S."/>
            <person name="Nishihama R."/>
            <person name="Nakamura Y."/>
            <person name="Berger F."/>
            <person name="Adam C."/>
            <person name="Aki S.S."/>
            <person name="Althoff F."/>
            <person name="Araki T."/>
            <person name="Arteaga-Vazquez M.A."/>
            <person name="Balasubrmanian S."/>
            <person name="Barry K."/>
            <person name="Bauer D."/>
            <person name="Boehm C.R."/>
            <person name="Briginshaw L."/>
            <person name="Caballero-Perez J."/>
            <person name="Catarino B."/>
            <person name="Chen F."/>
            <person name="Chiyoda S."/>
            <person name="Chovatia M."/>
            <person name="Davies K.M."/>
            <person name="Delmans M."/>
            <person name="Demura T."/>
            <person name="Dierschke T."/>
            <person name="Dolan L."/>
            <person name="Dorantes-Acosta A.E."/>
            <person name="Eklund D.M."/>
            <person name="Florent S.N."/>
            <person name="Flores-Sandoval E."/>
            <person name="Fujiyama A."/>
            <person name="Fukuzawa H."/>
            <person name="Galik B."/>
            <person name="Grimanelli D."/>
            <person name="Grimwood J."/>
            <person name="Grossniklaus U."/>
            <person name="Hamada T."/>
            <person name="Haseloff J."/>
            <person name="Hetherington A.J."/>
            <person name="Higo A."/>
            <person name="Hirakawa Y."/>
            <person name="Hundley H.N."/>
            <person name="Ikeda Y."/>
            <person name="Inoue K."/>
            <person name="Inoue S.I."/>
            <person name="Ishida S."/>
            <person name="Jia Q."/>
            <person name="Kakita M."/>
            <person name="Kanazawa T."/>
            <person name="Kawai Y."/>
            <person name="Kawashima T."/>
            <person name="Kennedy M."/>
            <person name="Kinose K."/>
            <person name="Kinoshita T."/>
            <person name="Kohara Y."/>
            <person name="Koide E."/>
            <person name="Komatsu K."/>
            <person name="Kopischke S."/>
            <person name="Kubo M."/>
            <person name="Kyozuka J."/>
            <person name="Lagercrantz U."/>
            <person name="Lin S.S."/>
            <person name="Lindquist E."/>
            <person name="Lipzen A.M."/>
            <person name="Lu C.W."/>
            <person name="De Luna E."/>
            <person name="Martienssen R.A."/>
            <person name="Minamino N."/>
            <person name="Mizutani M."/>
            <person name="Mizutani M."/>
            <person name="Mochizuki N."/>
            <person name="Monte I."/>
            <person name="Mosher R."/>
            <person name="Nagasaki H."/>
            <person name="Nakagami H."/>
            <person name="Naramoto S."/>
            <person name="Nishitani K."/>
            <person name="Ohtani M."/>
            <person name="Okamoto T."/>
            <person name="Okumura M."/>
            <person name="Phillips J."/>
            <person name="Pollak B."/>
            <person name="Reinders A."/>
            <person name="Rovekamp M."/>
            <person name="Sano R."/>
            <person name="Sawa S."/>
            <person name="Schmid M.W."/>
            <person name="Shirakawa M."/>
            <person name="Solano R."/>
            <person name="Spunde A."/>
            <person name="Suetsugu N."/>
            <person name="Sugano S."/>
            <person name="Sugiyama A."/>
            <person name="Sun R."/>
            <person name="Suzuki Y."/>
            <person name="Takenaka M."/>
            <person name="Takezawa D."/>
            <person name="Tomogane H."/>
            <person name="Tsuzuki M."/>
            <person name="Ueda T."/>
            <person name="Umeda M."/>
            <person name="Ward J.M."/>
            <person name="Watanabe Y."/>
            <person name="Yazaki K."/>
            <person name="Yokoyama R."/>
            <person name="Yoshitake Y."/>
            <person name="Yotsui I."/>
            <person name="Zachgo S."/>
            <person name="Schmutz J."/>
        </authorList>
    </citation>
    <scope>NUCLEOTIDE SEQUENCE [LARGE SCALE GENOMIC DNA]</scope>
    <source>
        <strain evidence="16">Tak-1</strain>
    </source>
</reference>
<evidence type="ECO:0000256" key="7">
    <source>
        <dbReference type="ARBA" id="ARBA00023015"/>
    </source>
</evidence>
<dbReference type="Gramene" id="Mp1g08660.1">
    <property type="protein sequence ID" value="Mp1g08660.1.cds1"/>
    <property type="gene ID" value="Mp1g08660"/>
</dbReference>
<dbReference type="CDD" id="cd16492">
    <property type="entry name" value="RING-CH-C4HC3_NFX1-like"/>
    <property type="match status" value="1"/>
</dbReference>
<dbReference type="OrthoDB" id="6512771at2759"/>
<feature type="domain" description="PHD-type" evidence="12">
    <location>
        <begin position="404"/>
        <end position="468"/>
    </location>
</feature>
<dbReference type="InterPro" id="IPR001841">
    <property type="entry name" value="Znf_RING"/>
</dbReference>
<proteinExistence type="inferred from homology"/>
<keyword evidence="6" id="KW-0862">Zinc</keyword>
<evidence type="ECO:0000259" key="12">
    <source>
        <dbReference type="PROSITE" id="PS50016"/>
    </source>
</evidence>
<accession>A0A2R6X4X4</accession>
<feature type="compositionally biased region" description="Basic and acidic residues" evidence="11">
    <location>
        <begin position="164"/>
        <end position="190"/>
    </location>
</feature>
<comment type="subcellular location">
    <subcellularLocation>
        <location evidence="1">Nucleus</location>
    </subcellularLocation>
</comment>
<feature type="region of interest" description="Disordered" evidence="11">
    <location>
        <begin position="308"/>
        <end position="364"/>
    </location>
</feature>
<dbReference type="PANTHER" id="PTHR12360">
    <property type="entry name" value="NUCLEAR TRANSCRIPTION FACTOR, X-BOX BINDING 1 NFX1"/>
    <property type="match status" value="1"/>
</dbReference>
<dbReference type="InterPro" id="IPR036867">
    <property type="entry name" value="R3H_dom_sf"/>
</dbReference>
<keyword evidence="7" id="KW-0805">Transcription regulation</keyword>